<keyword evidence="1" id="KW-1133">Transmembrane helix</keyword>
<sequence length="104" mass="11725">MVWAVIFGMGAIVFLNRYLFLEPRLPIRLGSNLRQFLGFAVPGMLTAICGPIVFMPEGRIDLGYDNPYLVSGAVTVALVLYTRNTLASMLLGMAFFFLFKWWLI</sequence>
<accession>A0A1S1BVU3</accession>
<keyword evidence="1" id="KW-0812">Transmembrane</keyword>
<dbReference type="Proteomes" id="UP000194857">
    <property type="component" value="Unassembled WGS sequence"/>
</dbReference>
<dbReference type="KEGG" id="paeb:NCGM1900_4449"/>
<dbReference type="Proteomes" id="UP000284767">
    <property type="component" value="Unassembled WGS sequence"/>
</dbReference>
<reference evidence="4 7" key="3">
    <citation type="submission" date="2019-01" db="EMBL/GenBank/DDBJ databases">
        <title>The Pseudomonas aeruginosa pan-genome provides new insights on its population structure, horizontal gene transfer and pathogenicity.</title>
        <authorList>
            <person name="Freschi L."/>
            <person name="Vincent A.T."/>
            <person name="Jeukens J."/>
            <person name="Emond-Rheault J.-G."/>
            <person name="Kukavica-Ibrulj I."/>
            <person name="Dupont M.-J."/>
            <person name="Charette S.J."/>
            <person name="Boyle B."/>
            <person name="Levesque R.C."/>
        </authorList>
    </citation>
    <scope>NUCLEOTIDE SEQUENCE [LARGE SCALE GENOMIC DNA]</scope>
    <source>
        <strain evidence="4 7">PA-W36</strain>
    </source>
</reference>
<proteinExistence type="predicted"/>
<organism evidence="3 6">
    <name type="scientific">Pseudomonas aeruginosa</name>
    <dbReference type="NCBI Taxonomy" id="287"/>
    <lineage>
        <taxon>Bacteria</taxon>
        <taxon>Pseudomonadati</taxon>
        <taxon>Pseudomonadota</taxon>
        <taxon>Gammaproteobacteria</taxon>
        <taxon>Pseudomonadales</taxon>
        <taxon>Pseudomonadaceae</taxon>
        <taxon>Pseudomonas</taxon>
    </lineage>
</organism>
<protein>
    <submittedName>
        <fullName evidence="2">AzlD domain-containing protein</fullName>
    </submittedName>
    <submittedName>
        <fullName evidence="3">Branched-chain amino acid ABC transporter</fullName>
    </submittedName>
</protein>
<dbReference type="Proteomes" id="UP000644192">
    <property type="component" value="Unassembled WGS sequence"/>
</dbReference>
<dbReference type="Pfam" id="PF05437">
    <property type="entry name" value="AzlD"/>
    <property type="match status" value="1"/>
</dbReference>
<dbReference type="EMBL" id="NSNE01000023">
    <property type="protein sequence ID" value="RPM05773.1"/>
    <property type="molecule type" value="Genomic_DNA"/>
</dbReference>
<dbReference type="AlphaFoldDB" id="A0A069QHA7"/>
<evidence type="ECO:0000313" key="6">
    <source>
        <dbReference type="Proteomes" id="UP000194857"/>
    </source>
</evidence>
<dbReference type="SMR" id="A0A069QHA7"/>
<dbReference type="RefSeq" id="WP_003088669.1">
    <property type="nucleotide sequence ID" value="NZ_AP014622.1"/>
</dbReference>
<evidence type="ECO:0000313" key="3">
    <source>
        <dbReference type="EMBL" id="OTI55056.1"/>
    </source>
</evidence>
<dbReference type="EMBL" id="NFFZ01000033">
    <property type="protein sequence ID" value="OTI55056.1"/>
    <property type="molecule type" value="Genomic_DNA"/>
</dbReference>
<dbReference type="EMBL" id="CP136986">
    <property type="protein sequence ID" value="WOS74888.1"/>
    <property type="molecule type" value="Genomic_DNA"/>
</dbReference>
<reference evidence="5" key="6">
    <citation type="submission" date="2023-10" db="EMBL/GenBank/DDBJ databases">
        <title>Pathogen: clinical or host-associated sample.</title>
        <authorList>
            <person name="Hergert J."/>
            <person name="Casey R."/>
            <person name="Wagner J."/>
            <person name="Young E.L."/>
            <person name="Oakeson K.F."/>
        </authorList>
    </citation>
    <scope>NUCLEOTIDE SEQUENCE</scope>
    <source>
        <strain evidence="5">2021CK-01020</strain>
    </source>
</reference>
<dbReference type="EMBL" id="WXZT01000017">
    <property type="protein sequence ID" value="MZZ15280.1"/>
    <property type="molecule type" value="Genomic_DNA"/>
</dbReference>
<gene>
    <name evidence="3" type="ORF">CAZ10_34985</name>
    <name evidence="2" type="ORF">GUL26_23780</name>
    <name evidence="4" type="ORF">IPC1295_28220</name>
    <name evidence="5" type="ORF">L4V69_20480</name>
</gene>
<reference evidence="5" key="5">
    <citation type="submission" date="2023-06" db="EMBL/GenBank/DDBJ databases">
        <authorList>
            <consortium name="Clinical and Environmental Microbiology Branch: Whole genome sequencing antimicrobial resistance pathogens in the healthcare setting"/>
        </authorList>
    </citation>
    <scope>NUCLEOTIDE SEQUENCE</scope>
    <source>
        <strain evidence="5">2021CK-01020</strain>
    </source>
</reference>
<evidence type="ECO:0000313" key="2">
    <source>
        <dbReference type="EMBL" id="MZZ15280.1"/>
    </source>
</evidence>
<reference evidence="4 7" key="2">
    <citation type="submission" date="2017-08" db="EMBL/GenBank/DDBJ databases">
        <authorList>
            <person name="Feschi L."/>
            <person name="Jeukens J."/>
            <person name="Emond-Rheault J.-G."/>
            <person name="Kukavica-Ibrulj I."/>
            <person name="Boyle B."/>
            <person name="Levesque R.C."/>
        </authorList>
    </citation>
    <scope>NUCLEOTIDE SEQUENCE [LARGE SCALE GENOMIC DNA]</scope>
    <source>
        <strain evidence="4 7">PA-W36</strain>
    </source>
</reference>
<dbReference type="eggNOG" id="COG4392">
    <property type="taxonomic scope" value="Bacteria"/>
</dbReference>
<reference evidence="3 6" key="1">
    <citation type="submission" date="2017-05" db="EMBL/GenBank/DDBJ databases">
        <authorList>
            <person name="Song R."/>
            <person name="Chenine A.L."/>
            <person name="Ruprecht R.M."/>
        </authorList>
    </citation>
    <scope>NUCLEOTIDE SEQUENCE [LARGE SCALE GENOMIC DNA]</scope>
    <source>
        <strain evidence="3 6">S567_C10_BS</strain>
    </source>
</reference>
<name>A0A069QHA7_PSEAI</name>
<accession>A0A069QHA7</accession>
<feature type="transmembrane region" description="Helical" evidence="1">
    <location>
        <begin position="33"/>
        <end position="54"/>
    </location>
</feature>
<feature type="transmembrane region" description="Helical" evidence="1">
    <location>
        <begin position="6"/>
        <end position="21"/>
    </location>
</feature>
<dbReference type="InterPro" id="IPR008407">
    <property type="entry name" value="Brnchd-chn_aa_trnsp_AzlD"/>
</dbReference>
<evidence type="ECO:0000313" key="4">
    <source>
        <dbReference type="EMBL" id="RPM05773.1"/>
    </source>
</evidence>
<reference evidence="2" key="4">
    <citation type="submission" date="2020-01" db="EMBL/GenBank/DDBJ databases">
        <title>Bacteria Cultured from War Wounds Associated with the Conflict in Eastern Ukraine.</title>
        <authorList>
            <person name="Snesrud E."/>
            <person name="Galac M.R."/>
            <person name="Mc Gann P."/>
            <person name="Valentine K."/>
            <person name="Viacheslav K."/>
        </authorList>
    </citation>
    <scope>NUCLEOTIDE SEQUENCE</scope>
    <source>
        <strain evidence="2">VNMU148</strain>
    </source>
</reference>
<dbReference type="OMA" id="NYSAPCL"/>
<dbReference type="Proteomes" id="UP001297540">
    <property type="component" value="Chromosome"/>
</dbReference>
<evidence type="ECO:0000313" key="5">
    <source>
        <dbReference type="EMBL" id="WOS74888.1"/>
    </source>
</evidence>
<keyword evidence="1" id="KW-0472">Membrane</keyword>
<evidence type="ECO:0000313" key="7">
    <source>
        <dbReference type="Proteomes" id="UP000284767"/>
    </source>
</evidence>
<feature type="transmembrane region" description="Helical" evidence="1">
    <location>
        <begin position="74"/>
        <end position="99"/>
    </location>
</feature>
<evidence type="ECO:0000256" key="1">
    <source>
        <dbReference type="SAM" id="Phobius"/>
    </source>
</evidence>